<keyword evidence="2" id="KW-1185">Reference proteome</keyword>
<evidence type="ECO:0000313" key="1">
    <source>
        <dbReference type="EMBL" id="CAB3770161.1"/>
    </source>
</evidence>
<gene>
    <name evidence="1" type="ORF">LMG29542_06281</name>
</gene>
<accession>A0A6J5EXM4</accession>
<protein>
    <submittedName>
        <fullName evidence="1">Uncharacterized protein</fullName>
    </submittedName>
</protein>
<dbReference type="EMBL" id="CADIKH010000044">
    <property type="protein sequence ID" value="CAB3770161.1"/>
    <property type="molecule type" value="Genomic_DNA"/>
</dbReference>
<name>A0A6J5EXM4_9BURK</name>
<reference evidence="1 2" key="1">
    <citation type="submission" date="2020-04" db="EMBL/GenBank/DDBJ databases">
        <authorList>
            <person name="De Canck E."/>
        </authorList>
    </citation>
    <scope>NUCLEOTIDE SEQUENCE [LARGE SCALE GENOMIC DNA]</scope>
    <source>
        <strain evidence="1 2">LMG 29542</strain>
    </source>
</reference>
<proteinExistence type="predicted"/>
<organism evidence="1 2">
    <name type="scientific">Paraburkholderia humisilvae</name>
    <dbReference type="NCBI Taxonomy" id="627669"/>
    <lineage>
        <taxon>Bacteria</taxon>
        <taxon>Pseudomonadati</taxon>
        <taxon>Pseudomonadota</taxon>
        <taxon>Betaproteobacteria</taxon>
        <taxon>Burkholderiales</taxon>
        <taxon>Burkholderiaceae</taxon>
        <taxon>Paraburkholderia</taxon>
    </lineage>
</organism>
<dbReference type="Proteomes" id="UP000494363">
    <property type="component" value="Unassembled WGS sequence"/>
</dbReference>
<sequence>MPAAFIYNSGDASSTGTQVAGIAGLRLHF</sequence>
<evidence type="ECO:0000313" key="2">
    <source>
        <dbReference type="Proteomes" id="UP000494363"/>
    </source>
</evidence>
<dbReference type="AlphaFoldDB" id="A0A6J5EXM4"/>